<dbReference type="Gene3D" id="3.40.640.10">
    <property type="entry name" value="Type I PLP-dependent aspartate aminotransferase-like (Major domain)"/>
    <property type="match status" value="1"/>
</dbReference>
<dbReference type="AlphaFoldDB" id="A0AAW1L543"/>
<dbReference type="GO" id="GO:0004069">
    <property type="term" value="F:L-aspartate:2-oxoglutarate aminotransferase activity"/>
    <property type="evidence" value="ECO:0007669"/>
    <property type="project" value="UniProtKB-EC"/>
</dbReference>
<keyword evidence="8" id="KW-0496">Mitochondrion</keyword>
<dbReference type="GO" id="GO:0005759">
    <property type="term" value="C:mitochondrial matrix"/>
    <property type="evidence" value="ECO:0007669"/>
    <property type="project" value="UniProtKB-SubCell"/>
</dbReference>
<evidence type="ECO:0000313" key="12">
    <source>
        <dbReference type="EMBL" id="KAK9728525.1"/>
    </source>
</evidence>
<comment type="cofactor">
    <cofactor evidence="1">
        <name>pyridoxal 5'-phosphate</name>
        <dbReference type="ChEBI" id="CHEBI:597326"/>
    </cofactor>
</comment>
<dbReference type="Pfam" id="PF00155">
    <property type="entry name" value="Aminotran_1_2"/>
    <property type="match status" value="1"/>
</dbReference>
<dbReference type="GO" id="GO:0030170">
    <property type="term" value="F:pyridoxal phosphate binding"/>
    <property type="evidence" value="ECO:0007669"/>
    <property type="project" value="InterPro"/>
</dbReference>
<evidence type="ECO:0000256" key="9">
    <source>
        <dbReference type="ARBA" id="ARBA00049185"/>
    </source>
</evidence>
<accession>A0AAW1L543</accession>
<dbReference type="PANTHER" id="PTHR11879">
    <property type="entry name" value="ASPARTATE AMINOTRANSFERASE"/>
    <property type="match status" value="1"/>
</dbReference>
<keyword evidence="13" id="KW-1185">Reference proteome</keyword>
<evidence type="ECO:0000256" key="2">
    <source>
        <dbReference type="ARBA" id="ARBA00004305"/>
    </source>
</evidence>
<reference evidence="12 13" key="1">
    <citation type="journal article" date="2024" name="BMC Genomics">
        <title>De novo assembly and annotation of Popillia japonica's genome with initial clues to its potential as an invasive pest.</title>
        <authorList>
            <person name="Cucini C."/>
            <person name="Boschi S."/>
            <person name="Funari R."/>
            <person name="Cardaioli E."/>
            <person name="Iannotti N."/>
            <person name="Marturano G."/>
            <person name="Paoli F."/>
            <person name="Bruttini M."/>
            <person name="Carapelli A."/>
            <person name="Frati F."/>
            <person name="Nardi F."/>
        </authorList>
    </citation>
    <scope>NUCLEOTIDE SEQUENCE [LARGE SCALE GENOMIC DNA]</scope>
    <source>
        <strain evidence="12">DMR45628</strain>
    </source>
</reference>
<keyword evidence="5 10" id="KW-0032">Aminotransferase</keyword>
<dbReference type="GO" id="GO:0006533">
    <property type="term" value="P:L-aspartate catabolic process"/>
    <property type="evidence" value="ECO:0007669"/>
    <property type="project" value="TreeGrafter"/>
</dbReference>
<comment type="catalytic activity">
    <reaction evidence="9 10">
        <text>L-aspartate + 2-oxoglutarate = oxaloacetate + L-glutamate</text>
        <dbReference type="Rhea" id="RHEA:21824"/>
        <dbReference type="ChEBI" id="CHEBI:16452"/>
        <dbReference type="ChEBI" id="CHEBI:16810"/>
        <dbReference type="ChEBI" id="CHEBI:29985"/>
        <dbReference type="ChEBI" id="CHEBI:29991"/>
        <dbReference type="EC" id="2.6.1.1"/>
    </reaction>
</comment>
<name>A0AAW1L543_POPJA</name>
<evidence type="ECO:0000256" key="1">
    <source>
        <dbReference type="ARBA" id="ARBA00001933"/>
    </source>
</evidence>
<feature type="domain" description="Aminotransferase class I/classII large" evidence="11">
    <location>
        <begin position="52"/>
        <end position="426"/>
    </location>
</feature>
<dbReference type="FunFam" id="3.40.640.10:FF:000026">
    <property type="entry name" value="Aspartate aminotransferase"/>
    <property type="match status" value="1"/>
</dbReference>
<proteinExistence type="inferred from homology"/>
<gene>
    <name evidence="12" type="ORF">QE152_g17958</name>
</gene>
<evidence type="ECO:0000256" key="3">
    <source>
        <dbReference type="ARBA" id="ARBA00007441"/>
    </source>
</evidence>
<evidence type="ECO:0000313" key="13">
    <source>
        <dbReference type="Proteomes" id="UP001458880"/>
    </source>
</evidence>
<dbReference type="InterPro" id="IPR015421">
    <property type="entry name" value="PyrdxlP-dep_Trfase_major"/>
</dbReference>
<comment type="caution">
    <text evidence="12">The sequence shown here is derived from an EMBL/GenBank/DDBJ whole genome shotgun (WGS) entry which is preliminary data.</text>
</comment>
<evidence type="ECO:0000256" key="7">
    <source>
        <dbReference type="ARBA" id="ARBA00022898"/>
    </source>
</evidence>
<comment type="similarity">
    <text evidence="3">Belongs to the class-I pyridoxal-phosphate-dependent aminotransferase family.</text>
</comment>
<dbReference type="InterPro" id="IPR000796">
    <property type="entry name" value="Asp_trans"/>
</dbReference>
<evidence type="ECO:0000256" key="10">
    <source>
        <dbReference type="RuleBase" id="RU000480"/>
    </source>
</evidence>
<dbReference type="InterPro" id="IPR015422">
    <property type="entry name" value="PyrdxlP-dep_Trfase_small"/>
</dbReference>
<dbReference type="Gene3D" id="3.90.1150.10">
    <property type="entry name" value="Aspartate Aminotransferase, domain 1"/>
    <property type="match status" value="1"/>
</dbReference>
<dbReference type="Proteomes" id="UP001458880">
    <property type="component" value="Unassembled WGS sequence"/>
</dbReference>
<keyword evidence="7" id="KW-0663">Pyridoxal phosphate</keyword>
<sequence>MALRSIFLYVINKSNVSSICQRSSSFWSHVEMGPPDAILGITEAYKRDTNPKKVNLGVGAYRDDNGKPYVLSCVRKADQRLIEKQFDKEYLPISGTAEFCERSIKLALGDDSQIVANGSNATVQGISGTGSLRIGAAFLNSFFPGNKVVYLPIPSWGNHTPIFKHAGLEVKSYKFYDPKTCGFDFAGAMDDIAKIPERSIILLHACAHNPTGVDPNPQQWAEMSALIKKKNLFPYMDMAYQGFASGDINKDAAAVRMFINEGHEIALAQSYAKNMGLYGERAGAFTIVTKSKDEAAKNREREAAKVLSQIKILIRPMYSNPPLHGARIVNEILGDKELKVEWLKEVKGMADRIISVRTKLRDNLKKEGSSRNWQHITDQIGMFCFTGMSPQHVDRLTKEFHIYLTKDGRISMAGVTSKNVEYLAHAMHQVTK</sequence>
<dbReference type="PRINTS" id="PR00799">
    <property type="entry name" value="TRANSAMINASE"/>
</dbReference>
<evidence type="ECO:0000256" key="4">
    <source>
        <dbReference type="ARBA" id="ARBA00011738"/>
    </source>
</evidence>
<comment type="miscellaneous">
    <text evidence="10">In eukaryotes there are cytoplasmic, mitochondrial and chloroplastic isozymes.</text>
</comment>
<dbReference type="InterPro" id="IPR004838">
    <property type="entry name" value="NHTrfase_class1_PyrdxlP-BS"/>
</dbReference>
<evidence type="ECO:0000256" key="6">
    <source>
        <dbReference type="ARBA" id="ARBA00022679"/>
    </source>
</evidence>
<dbReference type="NCBIfam" id="NF006719">
    <property type="entry name" value="PRK09257.1"/>
    <property type="match status" value="1"/>
</dbReference>
<comment type="subcellular location">
    <subcellularLocation>
        <location evidence="2">Mitochondrion matrix</location>
    </subcellularLocation>
</comment>
<dbReference type="InterPro" id="IPR004839">
    <property type="entry name" value="Aminotransferase_I/II_large"/>
</dbReference>
<dbReference type="CDD" id="cd00609">
    <property type="entry name" value="AAT_like"/>
    <property type="match status" value="1"/>
</dbReference>
<dbReference type="PROSITE" id="PS00105">
    <property type="entry name" value="AA_TRANSFER_CLASS_1"/>
    <property type="match status" value="1"/>
</dbReference>
<dbReference type="InterPro" id="IPR015424">
    <property type="entry name" value="PyrdxlP-dep_Trfase"/>
</dbReference>
<evidence type="ECO:0000259" key="11">
    <source>
        <dbReference type="Pfam" id="PF00155"/>
    </source>
</evidence>
<dbReference type="FunFam" id="3.90.1150.10:FF:000160">
    <property type="entry name" value="Similar to aspartate aminotransferase"/>
    <property type="match status" value="1"/>
</dbReference>
<dbReference type="SUPFAM" id="SSF53383">
    <property type="entry name" value="PLP-dependent transferases"/>
    <property type="match status" value="1"/>
</dbReference>
<organism evidence="12 13">
    <name type="scientific">Popillia japonica</name>
    <name type="common">Japanese beetle</name>
    <dbReference type="NCBI Taxonomy" id="7064"/>
    <lineage>
        <taxon>Eukaryota</taxon>
        <taxon>Metazoa</taxon>
        <taxon>Ecdysozoa</taxon>
        <taxon>Arthropoda</taxon>
        <taxon>Hexapoda</taxon>
        <taxon>Insecta</taxon>
        <taxon>Pterygota</taxon>
        <taxon>Neoptera</taxon>
        <taxon>Endopterygota</taxon>
        <taxon>Coleoptera</taxon>
        <taxon>Polyphaga</taxon>
        <taxon>Scarabaeiformia</taxon>
        <taxon>Scarabaeidae</taxon>
        <taxon>Rutelinae</taxon>
        <taxon>Popillia</taxon>
    </lineage>
</organism>
<dbReference type="EMBL" id="JASPKY010000169">
    <property type="protein sequence ID" value="KAK9728525.1"/>
    <property type="molecule type" value="Genomic_DNA"/>
</dbReference>
<dbReference type="PANTHER" id="PTHR11879:SF22">
    <property type="entry name" value="ASPARTATE AMINOTRANSFERASE, MITOCHONDRIAL"/>
    <property type="match status" value="1"/>
</dbReference>
<evidence type="ECO:0000256" key="8">
    <source>
        <dbReference type="ARBA" id="ARBA00023128"/>
    </source>
</evidence>
<keyword evidence="6 10" id="KW-0808">Transferase</keyword>
<evidence type="ECO:0000256" key="5">
    <source>
        <dbReference type="ARBA" id="ARBA00022576"/>
    </source>
</evidence>
<dbReference type="FunFam" id="3.90.1150.10:FF:000001">
    <property type="entry name" value="Aspartate aminotransferase"/>
    <property type="match status" value="1"/>
</dbReference>
<dbReference type="EC" id="2.6.1.1" evidence="10"/>
<comment type="subunit">
    <text evidence="4 10">Homodimer.</text>
</comment>
<protein>
    <recommendedName>
        <fullName evidence="10">Aspartate aminotransferase</fullName>
        <ecNumber evidence="10">2.6.1.1</ecNumber>
    </recommendedName>
</protein>